<keyword evidence="2" id="KW-1185">Reference proteome</keyword>
<evidence type="ECO:0000313" key="2">
    <source>
        <dbReference type="Proteomes" id="UP000762676"/>
    </source>
</evidence>
<dbReference type="EMBL" id="BMAT01002950">
    <property type="protein sequence ID" value="GFS17252.1"/>
    <property type="molecule type" value="Genomic_DNA"/>
</dbReference>
<protein>
    <submittedName>
        <fullName evidence="1">Uncharacterized protein</fullName>
    </submittedName>
</protein>
<evidence type="ECO:0000313" key="1">
    <source>
        <dbReference type="EMBL" id="GFS17252.1"/>
    </source>
</evidence>
<accession>A0AAV4J3A5</accession>
<dbReference type="AlphaFoldDB" id="A0AAV4J3A5"/>
<reference evidence="1 2" key="1">
    <citation type="journal article" date="2021" name="Elife">
        <title>Chloroplast acquisition without the gene transfer in kleptoplastic sea slugs, Plakobranchus ocellatus.</title>
        <authorList>
            <person name="Maeda T."/>
            <person name="Takahashi S."/>
            <person name="Yoshida T."/>
            <person name="Shimamura S."/>
            <person name="Takaki Y."/>
            <person name="Nagai Y."/>
            <person name="Toyoda A."/>
            <person name="Suzuki Y."/>
            <person name="Arimoto A."/>
            <person name="Ishii H."/>
            <person name="Satoh N."/>
            <person name="Nishiyama T."/>
            <person name="Hasebe M."/>
            <person name="Maruyama T."/>
            <person name="Minagawa J."/>
            <person name="Obokata J."/>
            <person name="Shigenobu S."/>
        </authorList>
    </citation>
    <scope>NUCLEOTIDE SEQUENCE [LARGE SCALE GENOMIC DNA]</scope>
</reference>
<organism evidence="1 2">
    <name type="scientific">Elysia marginata</name>
    <dbReference type="NCBI Taxonomy" id="1093978"/>
    <lineage>
        <taxon>Eukaryota</taxon>
        <taxon>Metazoa</taxon>
        <taxon>Spiralia</taxon>
        <taxon>Lophotrochozoa</taxon>
        <taxon>Mollusca</taxon>
        <taxon>Gastropoda</taxon>
        <taxon>Heterobranchia</taxon>
        <taxon>Euthyneura</taxon>
        <taxon>Panpulmonata</taxon>
        <taxon>Sacoglossa</taxon>
        <taxon>Placobranchoidea</taxon>
        <taxon>Plakobranchidae</taxon>
        <taxon>Elysia</taxon>
    </lineage>
</organism>
<proteinExistence type="predicted"/>
<comment type="caution">
    <text evidence="1">The sequence shown here is derived from an EMBL/GenBank/DDBJ whole genome shotgun (WGS) entry which is preliminary data.</text>
</comment>
<name>A0AAV4J3A5_9GAST</name>
<gene>
    <name evidence="1" type="ORF">ElyMa_001492600</name>
</gene>
<dbReference type="Proteomes" id="UP000762676">
    <property type="component" value="Unassembled WGS sequence"/>
</dbReference>
<sequence>MKNVYLGRTSVFYTVPYTGVRCGHGVPGDLSDGEWCLLHLMFPQWGLRMWEDEHWGLLSLQQQHQQQQRVSDA</sequence>